<feature type="compositionally biased region" description="Basic and acidic residues" evidence="1">
    <location>
        <begin position="26"/>
        <end position="39"/>
    </location>
</feature>
<dbReference type="Proteomes" id="UP000009183">
    <property type="component" value="Chromosome 9"/>
</dbReference>
<dbReference type="AlphaFoldDB" id="F6HBW1"/>
<keyword evidence="3" id="KW-1185">Reference proteome</keyword>
<accession>F6HBW1</accession>
<evidence type="ECO:0000313" key="2">
    <source>
        <dbReference type="EMBL" id="CCB49679.1"/>
    </source>
</evidence>
<feature type="region of interest" description="Disordered" evidence="1">
    <location>
        <begin position="17"/>
        <end position="39"/>
    </location>
</feature>
<sequence>MKDYTAFETVEVDEFLGDPAPGDMLEPGKEHALGDKPFS</sequence>
<gene>
    <name evidence="2" type="ordered locus">VIT_09s0018g00790</name>
</gene>
<proteinExistence type="predicted"/>
<dbReference type="EMBL" id="FN595513">
    <property type="protein sequence ID" value="CCB49679.1"/>
    <property type="molecule type" value="Genomic_DNA"/>
</dbReference>
<organism evidence="2 3">
    <name type="scientific">Vitis vinifera</name>
    <name type="common">Grape</name>
    <dbReference type="NCBI Taxonomy" id="29760"/>
    <lineage>
        <taxon>Eukaryota</taxon>
        <taxon>Viridiplantae</taxon>
        <taxon>Streptophyta</taxon>
        <taxon>Embryophyta</taxon>
        <taxon>Tracheophyta</taxon>
        <taxon>Spermatophyta</taxon>
        <taxon>Magnoliopsida</taxon>
        <taxon>eudicotyledons</taxon>
        <taxon>Gunneridae</taxon>
        <taxon>Pentapetalae</taxon>
        <taxon>rosids</taxon>
        <taxon>Vitales</taxon>
        <taxon>Vitaceae</taxon>
        <taxon>Viteae</taxon>
        <taxon>Vitis</taxon>
    </lineage>
</organism>
<evidence type="ECO:0000313" key="3">
    <source>
        <dbReference type="Proteomes" id="UP000009183"/>
    </source>
</evidence>
<dbReference type="InParanoid" id="F6HBW1"/>
<dbReference type="PaxDb" id="29760-VIT_09s0018g00790.t01"/>
<reference evidence="3" key="1">
    <citation type="journal article" date="2007" name="Nature">
        <title>The grapevine genome sequence suggests ancestral hexaploidization in major angiosperm phyla.</title>
        <authorList>
            <consortium name="The French-Italian Public Consortium for Grapevine Genome Characterization."/>
            <person name="Jaillon O."/>
            <person name="Aury J.-M."/>
            <person name="Noel B."/>
            <person name="Policriti A."/>
            <person name="Clepet C."/>
            <person name="Casagrande A."/>
            <person name="Choisne N."/>
            <person name="Aubourg S."/>
            <person name="Vitulo N."/>
            <person name="Jubin C."/>
            <person name="Vezzi A."/>
            <person name="Legeai F."/>
            <person name="Hugueney P."/>
            <person name="Dasilva C."/>
            <person name="Horner D."/>
            <person name="Mica E."/>
            <person name="Jublot D."/>
            <person name="Poulain J."/>
            <person name="Bruyere C."/>
            <person name="Billault A."/>
            <person name="Segurens B."/>
            <person name="Gouyvenoux M."/>
            <person name="Ugarte E."/>
            <person name="Cattonaro F."/>
            <person name="Anthouard V."/>
            <person name="Vico V."/>
            <person name="Del Fabbro C."/>
            <person name="Alaux M."/>
            <person name="Di Gaspero G."/>
            <person name="Dumas V."/>
            <person name="Felice N."/>
            <person name="Paillard S."/>
            <person name="Juman I."/>
            <person name="Moroldo M."/>
            <person name="Scalabrin S."/>
            <person name="Canaguier A."/>
            <person name="Le Clainche I."/>
            <person name="Malacrida G."/>
            <person name="Durand E."/>
            <person name="Pesole G."/>
            <person name="Laucou V."/>
            <person name="Chatelet P."/>
            <person name="Merdinoglu D."/>
            <person name="Delledonne M."/>
            <person name="Pezzotti M."/>
            <person name="Lecharny A."/>
            <person name="Scarpelli C."/>
            <person name="Artiguenave F."/>
            <person name="Pe M.E."/>
            <person name="Valle G."/>
            <person name="Morgante M."/>
            <person name="Caboche M."/>
            <person name="Adam-Blondon A.-F."/>
            <person name="Weissenbach J."/>
            <person name="Quetier F."/>
            <person name="Wincker P."/>
        </authorList>
    </citation>
    <scope>NUCLEOTIDE SEQUENCE [LARGE SCALE GENOMIC DNA]</scope>
    <source>
        <strain evidence="3">cv. Pinot noir / PN40024</strain>
    </source>
</reference>
<protein>
    <submittedName>
        <fullName evidence="2">Uncharacterized protein</fullName>
    </submittedName>
</protein>
<dbReference type="HOGENOM" id="CLU_3321067_0_0_1"/>
<evidence type="ECO:0000256" key="1">
    <source>
        <dbReference type="SAM" id="MobiDB-lite"/>
    </source>
</evidence>
<name>F6HBW1_VITVI</name>
<dbReference type="STRING" id="29760.F6HBW1"/>